<keyword evidence="2" id="KW-1185">Reference proteome</keyword>
<proteinExistence type="predicted"/>
<dbReference type="PANTHER" id="PTHR48010:SF1">
    <property type="entry name" value="PROTEIN KINASE DOMAIN-CONTAINING PROTEIN"/>
    <property type="match status" value="1"/>
</dbReference>
<name>A0ABR0DK63_9LAMI</name>
<protein>
    <submittedName>
        <fullName evidence="1">Uncharacterized protein</fullName>
    </submittedName>
</protein>
<dbReference type="PANTHER" id="PTHR48010">
    <property type="entry name" value="OS05G0588300 PROTEIN"/>
    <property type="match status" value="1"/>
</dbReference>
<comment type="caution">
    <text evidence="1">The sequence shown here is derived from an EMBL/GenBank/DDBJ whole genome shotgun (WGS) entry which is preliminary data.</text>
</comment>
<accession>A0ABR0DK63</accession>
<evidence type="ECO:0000313" key="2">
    <source>
        <dbReference type="Proteomes" id="UP001291926"/>
    </source>
</evidence>
<dbReference type="Proteomes" id="UP001291926">
    <property type="component" value="Unassembled WGS sequence"/>
</dbReference>
<reference evidence="1 2" key="1">
    <citation type="journal article" date="2023" name="bioRxiv">
        <title>Genome report: Whole genome sequence and annotation of Penstemon davidsonii.</title>
        <authorList>
            <person name="Ostevik K.L."/>
            <person name="Alabady M."/>
            <person name="Zhang M."/>
            <person name="Rausher M.D."/>
        </authorList>
    </citation>
    <scope>NUCLEOTIDE SEQUENCE [LARGE SCALE GENOMIC DNA]</scope>
    <source>
        <strain evidence="1">DNT005</strain>
        <tissue evidence="1">Whole leaf</tissue>
    </source>
</reference>
<dbReference type="EMBL" id="JAYDYQ010001088">
    <property type="protein sequence ID" value="KAK4489633.1"/>
    <property type="molecule type" value="Genomic_DNA"/>
</dbReference>
<gene>
    <name evidence="1" type="ORF">RD792_005445</name>
</gene>
<sequence>MISKTFHDTAQYYAPYVENTNVSQASDDSNFGILLLELLTRKSSNQDFDIVMWVNSVKRKEWSAKVFDVDLLKNPAMEDQMDATIVVVKRLEEVIVGKEEFEQQMNIVGNKGAKGQNGVRFGCKVSITL</sequence>
<organism evidence="1 2">
    <name type="scientific">Penstemon davidsonii</name>
    <dbReference type="NCBI Taxonomy" id="160366"/>
    <lineage>
        <taxon>Eukaryota</taxon>
        <taxon>Viridiplantae</taxon>
        <taxon>Streptophyta</taxon>
        <taxon>Embryophyta</taxon>
        <taxon>Tracheophyta</taxon>
        <taxon>Spermatophyta</taxon>
        <taxon>Magnoliopsida</taxon>
        <taxon>eudicotyledons</taxon>
        <taxon>Gunneridae</taxon>
        <taxon>Pentapetalae</taxon>
        <taxon>asterids</taxon>
        <taxon>lamiids</taxon>
        <taxon>Lamiales</taxon>
        <taxon>Plantaginaceae</taxon>
        <taxon>Cheloneae</taxon>
        <taxon>Penstemon</taxon>
    </lineage>
</organism>
<dbReference type="Gene3D" id="1.10.510.10">
    <property type="entry name" value="Transferase(Phosphotransferase) domain 1"/>
    <property type="match status" value="1"/>
</dbReference>
<dbReference type="InterPro" id="IPR050994">
    <property type="entry name" value="At_inactive_RLKs"/>
</dbReference>
<evidence type="ECO:0000313" key="1">
    <source>
        <dbReference type="EMBL" id="KAK4489633.1"/>
    </source>
</evidence>